<organism evidence="1 2">
    <name type="scientific">Oryza rufipogon</name>
    <name type="common">Brownbeard rice</name>
    <name type="synonym">Asian wild rice</name>
    <dbReference type="NCBI Taxonomy" id="4529"/>
    <lineage>
        <taxon>Eukaryota</taxon>
        <taxon>Viridiplantae</taxon>
        <taxon>Streptophyta</taxon>
        <taxon>Embryophyta</taxon>
        <taxon>Tracheophyta</taxon>
        <taxon>Spermatophyta</taxon>
        <taxon>Magnoliopsida</taxon>
        <taxon>Liliopsida</taxon>
        <taxon>Poales</taxon>
        <taxon>Poaceae</taxon>
        <taxon>BOP clade</taxon>
        <taxon>Oryzoideae</taxon>
        <taxon>Oryzeae</taxon>
        <taxon>Oryzinae</taxon>
        <taxon>Oryza</taxon>
    </lineage>
</organism>
<evidence type="ECO:0000313" key="1">
    <source>
        <dbReference type="EnsemblPlants" id="ORUFI12G14930.1"/>
    </source>
</evidence>
<dbReference type="HOGENOM" id="CLU_2562380_0_0_1"/>
<accession>A0A0E0RHW2</accession>
<dbReference type="AlphaFoldDB" id="A0A0E0RHW2"/>
<keyword evidence="2" id="KW-1185">Reference proteome</keyword>
<proteinExistence type="predicted"/>
<name>A0A0E0RHW2_ORYRU</name>
<evidence type="ECO:0000313" key="2">
    <source>
        <dbReference type="Proteomes" id="UP000008022"/>
    </source>
</evidence>
<reference evidence="1" key="2">
    <citation type="submission" date="2015-06" db="UniProtKB">
        <authorList>
            <consortium name="EnsemblPlants"/>
        </authorList>
    </citation>
    <scope>IDENTIFICATION</scope>
</reference>
<sequence length="82" mass="8801">MACGCVDGLQRRPRGGLATACHSVDGLRSASLLRRGRPSTARWQRCSDDGGGVSCVIREPEFLSTEVLIRPCWLSTPIGDDA</sequence>
<dbReference type="Gramene" id="ORUFI12G14930.1">
    <property type="protein sequence ID" value="ORUFI12G14930.1"/>
    <property type="gene ID" value="ORUFI12G14930"/>
</dbReference>
<reference evidence="2" key="1">
    <citation type="submission" date="2013-06" db="EMBL/GenBank/DDBJ databases">
        <authorList>
            <person name="Zhao Q."/>
        </authorList>
    </citation>
    <scope>NUCLEOTIDE SEQUENCE</scope>
    <source>
        <strain evidence="2">cv. W1943</strain>
    </source>
</reference>
<dbReference type="EnsemblPlants" id="ORUFI12G14930.1">
    <property type="protein sequence ID" value="ORUFI12G14930.1"/>
    <property type="gene ID" value="ORUFI12G14930"/>
</dbReference>
<protein>
    <submittedName>
        <fullName evidence="1">Uncharacterized protein</fullName>
    </submittedName>
</protein>
<dbReference type="Proteomes" id="UP000008022">
    <property type="component" value="Unassembled WGS sequence"/>
</dbReference>